<dbReference type="SUPFAM" id="SSF54695">
    <property type="entry name" value="POZ domain"/>
    <property type="match status" value="1"/>
</dbReference>
<dbReference type="Gene3D" id="3.30.710.10">
    <property type="entry name" value="Potassium Channel Kv1.1, Chain A"/>
    <property type="match status" value="1"/>
</dbReference>
<organism evidence="5">
    <name type="scientific">Oryza brachyantha</name>
    <name type="common">malo sina</name>
    <dbReference type="NCBI Taxonomy" id="4533"/>
    <lineage>
        <taxon>Eukaryota</taxon>
        <taxon>Viridiplantae</taxon>
        <taxon>Streptophyta</taxon>
        <taxon>Embryophyta</taxon>
        <taxon>Tracheophyta</taxon>
        <taxon>Spermatophyta</taxon>
        <taxon>Magnoliopsida</taxon>
        <taxon>Liliopsida</taxon>
        <taxon>Poales</taxon>
        <taxon>Poaceae</taxon>
        <taxon>BOP clade</taxon>
        <taxon>Oryzoideae</taxon>
        <taxon>Oryzeae</taxon>
        <taxon>Oryzinae</taxon>
        <taxon>Oryza</taxon>
    </lineage>
</organism>
<dbReference type="HOGENOM" id="CLU_004253_2_0_1"/>
<evidence type="ECO:0000259" key="3">
    <source>
        <dbReference type="PROSITE" id="PS50097"/>
    </source>
</evidence>
<dbReference type="InterPro" id="IPR008974">
    <property type="entry name" value="TRAF-like"/>
</dbReference>
<dbReference type="Proteomes" id="UP000006038">
    <property type="component" value="Chromosome 10"/>
</dbReference>
<evidence type="ECO:0000256" key="1">
    <source>
        <dbReference type="ARBA" id="ARBA00004906"/>
    </source>
</evidence>
<feature type="domain" description="BTB" evidence="3">
    <location>
        <begin position="196"/>
        <end position="255"/>
    </location>
</feature>
<dbReference type="Gramene" id="OB10G18350.1">
    <property type="protein sequence ID" value="OB10G18350.1"/>
    <property type="gene ID" value="OB10G18350"/>
</dbReference>
<dbReference type="Pfam" id="PF24570">
    <property type="entry name" value="BACK_BPM_SPOP"/>
    <property type="match status" value="1"/>
</dbReference>
<dbReference type="SMART" id="SM00225">
    <property type="entry name" value="BTB"/>
    <property type="match status" value="1"/>
</dbReference>
<comment type="similarity">
    <text evidence="2">Belongs to the Tdpoz family.</text>
</comment>
<dbReference type="AlphaFoldDB" id="J3N2T7"/>
<sequence>ISTAAAACRGVLSGSVSSIVADTAAGDHLLRIDGYSLTKDIPTGTALTSNQFTAAGHRWRIDFYPNGKSAKSADHISLFLLLDEKTNATKSVKARFHFRFADRVRKQSSQALTEVRTFGGEGSWSWGYRKFIRREYFEKSKDLRDDSFTVRCDIVVVREVRAEKTTEILPANAFVSVPASDMGQQLGDLLASEKGADVVFQVGAETFAAHRCVLAARSPVFAAELYGPMKEGDAARGVFELLLRFVYTDSLPEEEEDDATCQHLLVAADRYDLHRLKLICEERLCRSIGVDTVGNILALADQHHCDGPKKACLHFLSSPVNLSAVVAADGFEHLSRSCPSLMKELLAVVAFSRGDA</sequence>
<dbReference type="eggNOG" id="KOG1987">
    <property type="taxonomic scope" value="Eukaryota"/>
</dbReference>
<keyword evidence="6" id="KW-1185">Reference proteome</keyword>
<comment type="pathway">
    <text evidence="1">Protein modification; protein ubiquitination.</text>
</comment>
<dbReference type="InterPro" id="IPR011333">
    <property type="entry name" value="SKP1/BTB/POZ_sf"/>
</dbReference>
<dbReference type="PANTHER" id="PTHR26379">
    <property type="entry name" value="BTB/POZ AND MATH DOMAIN-CONTAINING PROTEIN 1"/>
    <property type="match status" value="1"/>
</dbReference>
<evidence type="ECO:0000313" key="6">
    <source>
        <dbReference type="Proteomes" id="UP000006038"/>
    </source>
</evidence>
<dbReference type="SUPFAM" id="SSF49599">
    <property type="entry name" value="TRAF domain-like"/>
    <property type="match status" value="1"/>
</dbReference>
<dbReference type="Pfam" id="PF00651">
    <property type="entry name" value="BTB"/>
    <property type="match status" value="1"/>
</dbReference>
<dbReference type="InterPro" id="IPR000210">
    <property type="entry name" value="BTB/POZ_dom"/>
</dbReference>
<proteinExistence type="inferred from homology"/>
<dbReference type="PROSITE" id="PS50144">
    <property type="entry name" value="MATH"/>
    <property type="match status" value="1"/>
</dbReference>
<reference evidence="5" key="2">
    <citation type="submission" date="2013-04" db="UniProtKB">
        <authorList>
            <consortium name="EnsemblPlants"/>
        </authorList>
    </citation>
    <scope>IDENTIFICATION</scope>
</reference>
<dbReference type="CDD" id="cd00121">
    <property type="entry name" value="MATH"/>
    <property type="match status" value="1"/>
</dbReference>
<evidence type="ECO:0000259" key="4">
    <source>
        <dbReference type="PROSITE" id="PS50144"/>
    </source>
</evidence>
<dbReference type="EnsemblPlants" id="OB10G18350.1">
    <property type="protein sequence ID" value="OB10G18350.1"/>
    <property type="gene ID" value="OB10G18350"/>
</dbReference>
<dbReference type="GO" id="GO:0016567">
    <property type="term" value="P:protein ubiquitination"/>
    <property type="evidence" value="ECO:0007669"/>
    <property type="project" value="InterPro"/>
</dbReference>
<dbReference type="InterPro" id="IPR056423">
    <property type="entry name" value="BACK_BPM_SPOP"/>
</dbReference>
<dbReference type="InterPro" id="IPR002083">
    <property type="entry name" value="MATH/TRAF_dom"/>
</dbReference>
<dbReference type="Gene3D" id="2.60.210.10">
    <property type="entry name" value="Apoptosis, Tumor Necrosis Factor Receptor Associated Protein 2, Chain A"/>
    <property type="match status" value="1"/>
</dbReference>
<protein>
    <submittedName>
        <fullName evidence="5">Uncharacterized protein</fullName>
    </submittedName>
</protein>
<dbReference type="InterPro" id="IPR045005">
    <property type="entry name" value="BPM1-6"/>
</dbReference>
<evidence type="ECO:0000256" key="2">
    <source>
        <dbReference type="ARBA" id="ARBA00010846"/>
    </source>
</evidence>
<reference evidence="5" key="1">
    <citation type="journal article" date="2013" name="Nat. Commun.">
        <title>Whole-genome sequencing of Oryza brachyantha reveals mechanisms underlying Oryza genome evolution.</title>
        <authorList>
            <person name="Chen J."/>
            <person name="Huang Q."/>
            <person name="Gao D."/>
            <person name="Wang J."/>
            <person name="Lang Y."/>
            <person name="Liu T."/>
            <person name="Li B."/>
            <person name="Bai Z."/>
            <person name="Luis Goicoechea J."/>
            <person name="Liang C."/>
            <person name="Chen C."/>
            <person name="Zhang W."/>
            <person name="Sun S."/>
            <person name="Liao Y."/>
            <person name="Zhang X."/>
            <person name="Yang L."/>
            <person name="Song C."/>
            <person name="Wang M."/>
            <person name="Shi J."/>
            <person name="Liu G."/>
            <person name="Liu J."/>
            <person name="Zhou H."/>
            <person name="Zhou W."/>
            <person name="Yu Q."/>
            <person name="An N."/>
            <person name="Chen Y."/>
            <person name="Cai Q."/>
            <person name="Wang B."/>
            <person name="Liu B."/>
            <person name="Min J."/>
            <person name="Huang Y."/>
            <person name="Wu H."/>
            <person name="Li Z."/>
            <person name="Zhang Y."/>
            <person name="Yin Y."/>
            <person name="Song W."/>
            <person name="Jiang J."/>
            <person name="Jackson S.A."/>
            <person name="Wing R.A."/>
            <person name="Wang J."/>
            <person name="Chen M."/>
        </authorList>
    </citation>
    <scope>NUCLEOTIDE SEQUENCE [LARGE SCALE GENOMIC DNA]</scope>
    <source>
        <strain evidence="5">cv. IRGC 101232</strain>
    </source>
</reference>
<dbReference type="PROSITE" id="PS50097">
    <property type="entry name" value="BTB"/>
    <property type="match status" value="1"/>
</dbReference>
<dbReference type="PANTHER" id="PTHR26379:SF429">
    <property type="entry name" value="OS10G0428900 PROTEIN"/>
    <property type="match status" value="1"/>
</dbReference>
<dbReference type="Gene3D" id="1.25.40.420">
    <property type="match status" value="1"/>
</dbReference>
<accession>J3N2T7</accession>
<dbReference type="OMA" id="MFPETSK"/>
<name>J3N2T7_ORYBR</name>
<feature type="domain" description="MATH" evidence="4">
    <location>
        <begin position="25"/>
        <end position="154"/>
    </location>
</feature>
<dbReference type="Pfam" id="PF22486">
    <property type="entry name" value="MATH_2"/>
    <property type="match status" value="1"/>
</dbReference>
<evidence type="ECO:0000313" key="5">
    <source>
        <dbReference type="EnsemblPlants" id="OB10G18350.1"/>
    </source>
</evidence>